<dbReference type="AlphaFoldDB" id="A0A6J6KNP8"/>
<gene>
    <name evidence="1" type="ORF">UFOPK1572_00843</name>
    <name evidence="2" type="ORF">UFOPK2169_00685</name>
</gene>
<dbReference type="EMBL" id="CAEZTC010000096">
    <property type="protein sequence ID" value="CAB4561133.1"/>
    <property type="molecule type" value="Genomic_DNA"/>
</dbReference>
<proteinExistence type="predicted"/>
<accession>A0A6J6KNP8</accession>
<dbReference type="EMBL" id="CAEZWE010000021">
    <property type="protein sequence ID" value="CAB4649804.1"/>
    <property type="molecule type" value="Genomic_DNA"/>
</dbReference>
<evidence type="ECO:0000313" key="2">
    <source>
        <dbReference type="EMBL" id="CAB4649804.1"/>
    </source>
</evidence>
<reference evidence="2" key="1">
    <citation type="submission" date="2020-05" db="EMBL/GenBank/DDBJ databases">
        <authorList>
            <person name="Chiriac C."/>
            <person name="Salcher M."/>
            <person name="Ghai R."/>
            <person name="Kavagutti S V."/>
        </authorList>
    </citation>
    <scope>NUCLEOTIDE SEQUENCE</scope>
</reference>
<sequence length="70" mass="7305">MRIVPVAPSTALLITGGIANGVTAFDATEADEGMSPFTAVDVKVYETPLVRPVITQDPDAPVTVHVLLES</sequence>
<protein>
    <submittedName>
        <fullName evidence="2">Unannotated protein</fullName>
    </submittedName>
</protein>
<organism evidence="2">
    <name type="scientific">freshwater metagenome</name>
    <dbReference type="NCBI Taxonomy" id="449393"/>
    <lineage>
        <taxon>unclassified sequences</taxon>
        <taxon>metagenomes</taxon>
        <taxon>ecological metagenomes</taxon>
    </lineage>
</organism>
<name>A0A6J6KNP8_9ZZZZ</name>
<evidence type="ECO:0000313" key="1">
    <source>
        <dbReference type="EMBL" id="CAB4561133.1"/>
    </source>
</evidence>